<dbReference type="GO" id="GO:0008061">
    <property type="term" value="F:chitin binding"/>
    <property type="evidence" value="ECO:0007669"/>
    <property type="project" value="InterPro"/>
</dbReference>
<feature type="domain" description="GH18" evidence="9">
    <location>
        <begin position="26"/>
        <end position="441"/>
    </location>
</feature>
<evidence type="ECO:0000256" key="2">
    <source>
        <dbReference type="ARBA" id="ARBA00006606"/>
    </source>
</evidence>
<dbReference type="GO" id="GO:0006032">
    <property type="term" value="P:chitin catabolic process"/>
    <property type="evidence" value="ECO:0007669"/>
    <property type="project" value="TreeGrafter"/>
</dbReference>
<sequence>MKIITLLAVFTAVILTDKVSRADSAGKVICYYDSSSFVREGLGKLVLNDLEPALSFCTHLVYGYSGLNAETNKLISLKESLDLDQGKGHYRVITNLKRKYPQLKVLLSIGGNVDLETPEKYMTMLESSGGRIAFINSAHAMLKTYDFDGLDLAWQFPPNKPKKIRGAVKSVFHKLKKIFGGGNTPVDEKADEHREEFTALVRELKNSFRHEGFLLSLTVLPNVNSTMFYDIPAIINYLDFVNLAAFDFQTPDRNPKEADYPAPIYELNERNPNSNINAQVQLWLSNRCPASKINVGIPTFGRVWKMTEDSGITGVPPIPETENEVAPGPQTGISGLYSWPETCAKLLNPNNAHLKGEDAPFRKVGDPTKRFGTYAYRVPDESGEHGLWVGYEDPDTAGNKAAYVRAKGLGGIAIFDLSYDDFRGTCSGDKFPILRAAKYRL</sequence>
<dbReference type="GO" id="GO:0005576">
    <property type="term" value="C:extracellular region"/>
    <property type="evidence" value="ECO:0007669"/>
    <property type="project" value="UniProtKB-SubCell"/>
</dbReference>
<evidence type="ECO:0000256" key="8">
    <source>
        <dbReference type="SAM" id="SignalP"/>
    </source>
</evidence>
<dbReference type="Gene3D" id="3.10.50.10">
    <property type="match status" value="1"/>
</dbReference>
<gene>
    <name evidence="10" type="ORF">HERILL_LOCUS16282</name>
</gene>
<evidence type="ECO:0000259" key="9">
    <source>
        <dbReference type="PROSITE" id="PS51910"/>
    </source>
</evidence>
<keyword evidence="7" id="KW-0325">Glycoprotein</keyword>
<dbReference type="InterPro" id="IPR001223">
    <property type="entry name" value="Glyco_hydro18_cat"/>
</dbReference>
<keyword evidence="3" id="KW-0217">Developmental protein</keyword>
<dbReference type="FunFam" id="3.20.20.80:FF:000071">
    <property type="entry name" value="Imaginal disc growth factor"/>
    <property type="match status" value="1"/>
</dbReference>
<dbReference type="SUPFAM" id="SSF54556">
    <property type="entry name" value="Chitinase insertion domain"/>
    <property type="match status" value="1"/>
</dbReference>
<organism evidence="10 11">
    <name type="scientific">Hermetia illucens</name>
    <name type="common">Black soldier fly</name>
    <dbReference type="NCBI Taxonomy" id="343691"/>
    <lineage>
        <taxon>Eukaryota</taxon>
        <taxon>Metazoa</taxon>
        <taxon>Ecdysozoa</taxon>
        <taxon>Arthropoda</taxon>
        <taxon>Hexapoda</taxon>
        <taxon>Insecta</taxon>
        <taxon>Pterygota</taxon>
        <taxon>Neoptera</taxon>
        <taxon>Endopterygota</taxon>
        <taxon>Diptera</taxon>
        <taxon>Brachycera</taxon>
        <taxon>Stratiomyomorpha</taxon>
        <taxon>Stratiomyidae</taxon>
        <taxon>Hermetiinae</taxon>
        <taxon>Hermetia</taxon>
    </lineage>
</organism>
<dbReference type="Gene3D" id="3.20.20.80">
    <property type="entry name" value="Glycosidases"/>
    <property type="match status" value="1"/>
</dbReference>
<dbReference type="GO" id="GO:0005975">
    <property type="term" value="P:carbohydrate metabolic process"/>
    <property type="evidence" value="ECO:0007669"/>
    <property type="project" value="InterPro"/>
</dbReference>
<proteinExistence type="inferred from homology"/>
<dbReference type="OrthoDB" id="76388at2759"/>
<dbReference type="GO" id="GO:0004568">
    <property type="term" value="F:chitinase activity"/>
    <property type="evidence" value="ECO:0007669"/>
    <property type="project" value="TreeGrafter"/>
</dbReference>
<dbReference type="InterPro" id="IPR015520">
    <property type="entry name" value="IDGF"/>
</dbReference>
<dbReference type="PANTHER" id="PTHR11177">
    <property type="entry name" value="CHITINASE"/>
    <property type="match status" value="1"/>
</dbReference>
<dbReference type="PROSITE" id="PS51910">
    <property type="entry name" value="GH18_2"/>
    <property type="match status" value="1"/>
</dbReference>
<dbReference type="InterPro" id="IPR029070">
    <property type="entry name" value="Chitinase_insertion_sf"/>
</dbReference>
<keyword evidence="5 8" id="KW-0732">Signal</keyword>
<dbReference type="PANTHER" id="PTHR11177:SF235">
    <property type="entry name" value="CHITINASE-LIKE PROTEIN IDGF1-RELATED"/>
    <property type="match status" value="1"/>
</dbReference>
<evidence type="ECO:0000256" key="6">
    <source>
        <dbReference type="ARBA" id="ARBA00023157"/>
    </source>
</evidence>
<comment type="subcellular location">
    <subcellularLocation>
        <location evidence="1">Secreted</location>
    </subcellularLocation>
</comment>
<evidence type="ECO:0000313" key="11">
    <source>
        <dbReference type="Proteomes" id="UP000594454"/>
    </source>
</evidence>
<reference evidence="10 11" key="1">
    <citation type="submission" date="2020-11" db="EMBL/GenBank/DDBJ databases">
        <authorList>
            <person name="Wallbank WR R."/>
            <person name="Pardo Diaz C."/>
            <person name="Kozak K."/>
            <person name="Martin S."/>
            <person name="Jiggins C."/>
            <person name="Moest M."/>
            <person name="Warren A I."/>
            <person name="Generalovic N T."/>
            <person name="Byers J.R.P. K."/>
            <person name="Montejo-Kovacevich G."/>
            <person name="Yen C E."/>
        </authorList>
    </citation>
    <scope>NUCLEOTIDE SEQUENCE [LARGE SCALE GENOMIC DNA]</scope>
</reference>
<evidence type="ECO:0000256" key="7">
    <source>
        <dbReference type="ARBA" id="ARBA00023180"/>
    </source>
</evidence>
<keyword evidence="4" id="KW-0964">Secreted</keyword>
<evidence type="ECO:0000256" key="5">
    <source>
        <dbReference type="ARBA" id="ARBA00022729"/>
    </source>
</evidence>
<dbReference type="InParanoid" id="A0A7R8Z1S2"/>
<comment type="similarity">
    <text evidence="2">Belongs to the glycosyl hydrolase 18 family. IDGF subfamily.</text>
</comment>
<dbReference type="SUPFAM" id="SSF51445">
    <property type="entry name" value="(Trans)glycosidases"/>
    <property type="match status" value="1"/>
</dbReference>
<feature type="chain" id="PRO_5030733265" description="GH18 domain-containing protein" evidence="8">
    <location>
        <begin position="17"/>
        <end position="441"/>
    </location>
</feature>
<keyword evidence="11" id="KW-1185">Reference proteome</keyword>
<dbReference type="Pfam" id="PF00704">
    <property type="entry name" value="Glyco_hydro_18"/>
    <property type="match status" value="1"/>
</dbReference>
<evidence type="ECO:0000256" key="3">
    <source>
        <dbReference type="ARBA" id="ARBA00022473"/>
    </source>
</evidence>
<dbReference type="FunCoup" id="A0A7R8Z1S2">
    <property type="interactions" value="57"/>
</dbReference>
<dbReference type="CDD" id="cd02873">
    <property type="entry name" value="GH18_IDGF"/>
    <property type="match status" value="1"/>
</dbReference>
<dbReference type="FunFam" id="3.10.50.10:FF:000007">
    <property type="entry name" value="chitinase-like protein Idgf4"/>
    <property type="match status" value="1"/>
</dbReference>
<protein>
    <recommendedName>
        <fullName evidence="9">GH18 domain-containing protein</fullName>
    </recommendedName>
</protein>
<keyword evidence="6" id="KW-1015">Disulfide bond</keyword>
<dbReference type="InterPro" id="IPR050314">
    <property type="entry name" value="Glycosyl_Hydrlase_18"/>
</dbReference>
<evidence type="ECO:0000256" key="1">
    <source>
        <dbReference type="ARBA" id="ARBA00004613"/>
    </source>
</evidence>
<dbReference type="AlphaFoldDB" id="A0A7R8Z1S2"/>
<dbReference type="OMA" id="WTQNRAP"/>
<dbReference type="SMART" id="SM00636">
    <property type="entry name" value="Glyco_18"/>
    <property type="match status" value="1"/>
</dbReference>
<dbReference type="EMBL" id="LR899015">
    <property type="protein sequence ID" value="CAD7094044.1"/>
    <property type="molecule type" value="Genomic_DNA"/>
</dbReference>
<dbReference type="InterPro" id="IPR017853">
    <property type="entry name" value="GH"/>
</dbReference>
<accession>A0A7R8Z1S2</accession>
<dbReference type="Proteomes" id="UP000594454">
    <property type="component" value="Chromosome 7"/>
</dbReference>
<evidence type="ECO:0000313" key="10">
    <source>
        <dbReference type="EMBL" id="CAD7094044.1"/>
    </source>
</evidence>
<feature type="signal peptide" evidence="8">
    <location>
        <begin position="1"/>
        <end position="16"/>
    </location>
</feature>
<evidence type="ECO:0000256" key="4">
    <source>
        <dbReference type="ARBA" id="ARBA00022525"/>
    </source>
</evidence>
<dbReference type="InterPro" id="IPR011583">
    <property type="entry name" value="Chitinase_II/V-like_cat"/>
</dbReference>
<name>A0A7R8Z1S2_HERIL</name>